<dbReference type="InterPro" id="IPR040671">
    <property type="entry name" value="Pullulanase_N2"/>
</dbReference>
<reference evidence="4" key="1">
    <citation type="journal article" date="2020" name="bioRxiv">
        <title>Hybrid origin of Populus tomentosa Carr. identified through genome sequencing and phylogenomic analysis.</title>
        <authorList>
            <person name="An X."/>
            <person name="Gao K."/>
            <person name="Chen Z."/>
            <person name="Li J."/>
            <person name="Yang X."/>
            <person name="Yang X."/>
            <person name="Zhou J."/>
            <person name="Guo T."/>
            <person name="Zhao T."/>
            <person name="Huang S."/>
            <person name="Miao D."/>
            <person name="Khan W.U."/>
            <person name="Rao P."/>
            <person name="Ye M."/>
            <person name="Lei B."/>
            <person name="Liao W."/>
            <person name="Wang J."/>
            <person name="Ji L."/>
            <person name="Li Y."/>
            <person name="Guo B."/>
            <person name="Mustafa N.S."/>
            <person name="Li S."/>
            <person name="Yun Q."/>
            <person name="Keller S.R."/>
            <person name="Mao J."/>
            <person name="Zhang R."/>
            <person name="Strauss S.H."/>
        </authorList>
    </citation>
    <scope>NUCLEOTIDE SEQUENCE</scope>
    <source>
        <strain evidence="4">GM15</strain>
        <tissue evidence="4">Leaf</tissue>
    </source>
</reference>
<accession>A0A8X7ZHM4</accession>
<keyword evidence="2" id="KW-1133">Transmembrane helix</keyword>
<dbReference type="Proteomes" id="UP000886885">
    <property type="component" value="Chromosome 8D"/>
</dbReference>
<comment type="caution">
    <text evidence="4">The sequence shown here is derived from an EMBL/GenBank/DDBJ whole genome shotgun (WGS) entry which is preliminary data.</text>
</comment>
<evidence type="ECO:0000313" key="4">
    <source>
        <dbReference type="EMBL" id="KAG6763495.1"/>
    </source>
</evidence>
<feature type="region of interest" description="Disordered" evidence="1">
    <location>
        <begin position="16"/>
        <end position="43"/>
    </location>
</feature>
<evidence type="ECO:0000313" key="5">
    <source>
        <dbReference type="Proteomes" id="UP000886885"/>
    </source>
</evidence>
<keyword evidence="2" id="KW-0812">Transmembrane</keyword>
<organism evidence="4 5">
    <name type="scientific">Populus tomentosa</name>
    <name type="common">Chinese white poplar</name>
    <dbReference type="NCBI Taxonomy" id="118781"/>
    <lineage>
        <taxon>Eukaryota</taxon>
        <taxon>Viridiplantae</taxon>
        <taxon>Streptophyta</taxon>
        <taxon>Embryophyta</taxon>
        <taxon>Tracheophyta</taxon>
        <taxon>Spermatophyta</taxon>
        <taxon>Magnoliopsida</taxon>
        <taxon>eudicotyledons</taxon>
        <taxon>Gunneridae</taxon>
        <taxon>Pentapetalae</taxon>
        <taxon>rosids</taxon>
        <taxon>fabids</taxon>
        <taxon>Malpighiales</taxon>
        <taxon>Salicaceae</taxon>
        <taxon>Saliceae</taxon>
        <taxon>Populus</taxon>
    </lineage>
</organism>
<feature type="transmembrane region" description="Helical" evidence="2">
    <location>
        <begin position="272"/>
        <end position="291"/>
    </location>
</feature>
<evidence type="ECO:0000256" key="2">
    <source>
        <dbReference type="SAM" id="Phobius"/>
    </source>
</evidence>
<protein>
    <recommendedName>
        <fullName evidence="3">Pullulanase N2 domain-containing protein</fullName>
    </recommendedName>
</protein>
<sequence length="303" mass="34201">MPASLSSPFFFPLPSSASPSNPNAHFSPSPPSPRRRLIPKSNHRHHRRRLSLYLLSITSRKRCIHWLLFLFIDASRSLFLLSVLDSLLYSRAFWVTQSIIAWNADAVRDGYCYLYASQTASLTVKDSEVIVNKPFEEPSIVDAKSLVECQLATAAFSFIFMLPCSLHLWQLMGNAAKLLVLSANNGPSVVFFYAIVIQLKEVNGAWSIEGGYWEGCYFVYEVSVYHPSILHVEKCYADDPYARTLVGCLSLPTILLSPDSQRTSFVNLDSDILLAFMLCWALSTIICMEMGPLMRIMFLTMFL</sequence>
<dbReference type="OrthoDB" id="204980at2759"/>
<feature type="compositionally biased region" description="Low complexity" evidence="1">
    <location>
        <begin position="16"/>
        <end position="27"/>
    </location>
</feature>
<evidence type="ECO:0000259" key="3">
    <source>
        <dbReference type="Pfam" id="PF17967"/>
    </source>
</evidence>
<dbReference type="EMBL" id="JAAWWB010000016">
    <property type="protein sequence ID" value="KAG6763495.1"/>
    <property type="molecule type" value="Genomic_DNA"/>
</dbReference>
<dbReference type="AlphaFoldDB" id="A0A8X7ZHM4"/>
<gene>
    <name evidence="4" type="ORF">POTOM_030913</name>
</gene>
<keyword evidence="2" id="KW-0472">Membrane</keyword>
<feature type="domain" description="Pullulanase N2" evidence="3">
    <location>
        <begin position="90"/>
        <end position="129"/>
    </location>
</feature>
<feature type="compositionally biased region" description="Basic residues" evidence="1">
    <location>
        <begin position="33"/>
        <end position="43"/>
    </location>
</feature>
<name>A0A8X7ZHM4_POPTO</name>
<keyword evidence="5" id="KW-1185">Reference proteome</keyword>
<dbReference type="Pfam" id="PF17967">
    <property type="entry name" value="Pullulanase_N2"/>
    <property type="match status" value="1"/>
</dbReference>
<proteinExistence type="predicted"/>
<evidence type="ECO:0000256" key="1">
    <source>
        <dbReference type="SAM" id="MobiDB-lite"/>
    </source>
</evidence>